<name>A0A146G2F5_TERSA</name>
<dbReference type="SUPFAM" id="SSF53448">
    <property type="entry name" value="Nucleotide-diphospho-sugar transferases"/>
    <property type="match status" value="1"/>
</dbReference>
<dbReference type="STRING" id="690879.TSACC_2412"/>
<keyword evidence="2" id="KW-1185">Reference proteome</keyword>
<dbReference type="GO" id="GO:0016740">
    <property type="term" value="F:transferase activity"/>
    <property type="evidence" value="ECO:0007669"/>
    <property type="project" value="UniProtKB-KW"/>
</dbReference>
<keyword evidence="1" id="KW-0808">Transferase</keyword>
<dbReference type="OrthoDB" id="9815923at2"/>
<dbReference type="InParanoid" id="A0A146G2F5"/>
<dbReference type="EMBL" id="BDCO01000002">
    <property type="protein sequence ID" value="GAT32015.1"/>
    <property type="molecule type" value="Genomic_DNA"/>
</dbReference>
<dbReference type="InterPro" id="IPR029044">
    <property type="entry name" value="Nucleotide-diphossugar_trans"/>
</dbReference>
<protein>
    <submittedName>
        <fullName evidence="1">Glycosyl transferase family 2</fullName>
    </submittedName>
</protein>
<reference evidence="2" key="1">
    <citation type="journal article" date="2017" name="Genome Announc.">
        <title>Draft Genome Sequence of Terrimicrobium sacchariphilum NM-5T, a Facultative Anaerobic Soil Bacterium of the Class Spartobacteria.</title>
        <authorList>
            <person name="Qiu Y.L."/>
            <person name="Tourlousse D.M."/>
            <person name="Matsuura N."/>
            <person name="Ohashi A."/>
            <person name="Sekiguchi Y."/>
        </authorList>
    </citation>
    <scope>NUCLEOTIDE SEQUENCE [LARGE SCALE GENOMIC DNA]</scope>
    <source>
        <strain evidence="2">NM-5</strain>
    </source>
</reference>
<evidence type="ECO:0000313" key="2">
    <source>
        <dbReference type="Proteomes" id="UP000076023"/>
    </source>
</evidence>
<dbReference type="Gene3D" id="3.90.550.10">
    <property type="entry name" value="Spore Coat Polysaccharide Biosynthesis Protein SpsA, Chain A"/>
    <property type="match status" value="1"/>
</dbReference>
<dbReference type="Proteomes" id="UP000076023">
    <property type="component" value="Unassembled WGS sequence"/>
</dbReference>
<evidence type="ECO:0000313" key="1">
    <source>
        <dbReference type="EMBL" id="GAT32015.1"/>
    </source>
</evidence>
<organism evidence="1 2">
    <name type="scientific">Terrimicrobium sacchariphilum</name>
    <dbReference type="NCBI Taxonomy" id="690879"/>
    <lineage>
        <taxon>Bacteria</taxon>
        <taxon>Pseudomonadati</taxon>
        <taxon>Verrucomicrobiota</taxon>
        <taxon>Terrimicrobiia</taxon>
        <taxon>Terrimicrobiales</taxon>
        <taxon>Terrimicrobiaceae</taxon>
        <taxon>Terrimicrobium</taxon>
    </lineage>
</organism>
<dbReference type="AlphaFoldDB" id="A0A146G2F5"/>
<gene>
    <name evidence="1" type="ORF">TSACC_2412</name>
</gene>
<comment type="caution">
    <text evidence="1">The sequence shown here is derived from an EMBL/GenBank/DDBJ whole genome shotgun (WGS) entry which is preliminary data.</text>
</comment>
<proteinExistence type="predicted"/>
<accession>A0A146G2F5</accession>
<sequence>MAVGPAPQQDGLSRPRIVGVVLVHNEDVFVERAVRNAAPFCDHILLMDHGSTDATVPILKRLAKDLPSAEFHRLSHPRESHRLIAGLAGQDTWIFAVDGDEIYDTAGLLRLRERINAGEFARTWMILGNVLNVTTLAQDFRSASGHLAPPCRSMTKLYNFAAISSWDGDAPERLHGGEVVFRPGFSNSDRRMLHDEVPWEESDFRCLHMCFLSRSSKESADAATRENIMEKYGNSWQRVIRTLRRWVGLPVTNWKDSRYRRGPEVTVSTTAFFPLES</sequence>
<dbReference type="Pfam" id="PF13704">
    <property type="entry name" value="Glyco_tranf_2_4"/>
    <property type="match status" value="1"/>
</dbReference>